<name>A0A914HQN9_GLORO</name>
<reference evidence="3" key="1">
    <citation type="submission" date="2022-11" db="UniProtKB">
        <authorList>
            <consortium name="WormBaseParasite"/>
        </authorList>
    </citation>
    <scope>IDENTIFICATION</scope>
</reference>
<evidence type="ECO:0000313" key="2">
    <source>
        <dbReference type="Proteomes" id="UP000887572"/>
    </source>
</evidence>
<feature type="compositionally biased region" description="Basic and acidic residues" evidence="1">
    <location>
        <begin position="1"/>
        <end position="12"/>
    </location>
</feature>
<protein>
    <submittedName>
        <fullName evidence="3">Uncharacterized protein</fullName>
    </submittedName>
</protein>
<feature type="compositionally biased region" description="Polar residues" evidence="1">
    <location>
        <begin position="56"/>
        <end position="68"/>
    </location>
</feature>
<keyword evidence="2" id="KW-1185">Reference proteome</keyword>
<accession>A0A914HQN9</accession>
<evidence type="ECO:0000256" key="1">
    <source>
        <dbReference type="SAM" id="MobiDB-lite"/>
    </source>
</evidence>
<proteinExistence type="predicted"/>
<feature type="region of interest" description="Disordered" evidence="1">
    <location>
        <begin position="1"/>
        <end position="68"/>
    </location>
</feature>
<dbReference type="AlphaFoldDB" id="A0A914HQN9"/>
<dbReference type="Proteomes" id="UP000887572">
    <property type="component" value="Unplaced"/>
</dbReference>
<organism evidence="2 3">
    <name type="scientific">Globodera rostochiensis</name>
    <name type="common">Golden nematode worm</name>
    <name type="synonym">Heterodera rostochiensis</name>
    <dbReference type="NCBI Taxonomy" id="31243"/>
    <lineage>
        <taxon>Eukaryota</taxon>
        <taxon>Metazoa</taxon>
        <taxon>Ecdysozoa</taxon>
        <taxon>Nematoda</taxon>
        <taxon>Chromadorea</taxon>
        <taxon>Rhabditida</taxon>
        <taxon>Tylenchina</taxon>
        <taxon>Tylenchomorpha</taxon>
        <taxon>Tylenchoidea</taxon>
        <taxon>Heteroderidae</taxon>
        <taxon>Heteroderinae</taxon>
        <taxon>Globodera</taxon>
    </lineage>
</organism>
<sequence>MVRILERYDTPHPKPFAPKNRLSRNSGDFTGTIPLSALSAHHQQPSADAPPGGMECQTTGKMQSTTPTVISHIPTPELLSLLNNAGGADGSAIGEENFTKKAIKRLVRKNVHLRKGASGFEWTIVGGANSLPYKGLNIVGRLSWHSCGEWHHLQHPPASQHGSAKTDFSTARTTTMAATMKMPPPVAPKPKHQQSAVVQLQQHQQKSSPLHHRLFI</sequence>
<evidence type="ECO:0000313" key="3">
    <source>
        <dbReference type="WBParaSite" id="Gr19_v10_g3562.t1"/>
    </source>
</evidence>
<dbReference type="WBParaSite" id="Gr19_v10_g3562.t1">
    <property type="protein sequence ID" value="Gr19_v10_g3562.t1"/>
    <property type="gene ID" value="Gr19_v10_g3562"/>
</dbReference>